<sequence>MRLFADTKSTKLQRKLQQEEQLLFAQEQARKRAQIEQDEKLAKELQAQESRTSSRQSSAGSASPPPLPARPPKPLAYHPEYLPRVKSDPAVTTPTTMPFSRIRTASTPTVVDLSTYPPRSPARSSPTGPQPNSSGRSSPPLYPPTISPSPPPARPTSTLVYQSISNIPPKPPASAPPTYPRRDPVMFIVPTPQSNTSPALPPAPRLEPMSLPSSSSLYPASPHQNSYSNDAYNEYQDFSPQQEYYHYQPLQGNQPQQQNNGTTPYTPVYSNQQEWKYTENNQQKAQPQLPKTEWAPLTQSPPHNEWAATPLSNPGSSQFTVGKPDDAQDKQSVGVKRTPSKIQTVVTRLGDSDSDSDDYSDFVIRVGPMAHKKMVEEKSSVEPVRSEKSQEEAPSQSNEQDAELIDLVDPFADTHAIEKDSGSPNDVDQGSSYFTSKTVHPADQGEFHPAGANTESRPSLSVAADIQRPESAANFRQMQARLSALLNGTPDQTKTIQESPDESIKIENEDEVAVPDESIKIENEDEAAVPDEKVEMAHEVTVASVNTPAQYHSPLHNRSKSTPPEQFPPTARTPQPYTRTTQPPKLLRPPIPKTPKPIPNRSKSVPESPTDARRNTIAEPPLYPPTITPSLPPAMLRGDVLAGIPHNEFGFYRVDTPVPGTLVLERKALPQAPPNLPKEKSENRHITCKLPKHFTAGHRVWIAIKPNDTGKTLAQRIHVVATLRTMKITGIKTAAGREVPLDNTPVFSTWQEIENFHDGELWTFETGGEPENFLIQGGKDWFKQIITNMRD</sequence>
<organism evidence="2 3">
    <name type="scientific">Umbelopsis vinacea</name>
    <dbReference type="NCBI Taxonomy" id="44442"/>
    <lineage>
        <taxon>Eukaryota</taxon>
        <taxon>Fungi</taxon>
        <taxon>Fungi incertae sedis</taxon>
        <taxon>Mucoromycota</taxon>
        <taxon>Mucoromycotina</taxon>
        <taxon>Umbelopsidomycetes</taxon>
        <taxon>Umbelopsidales</taxon>
        <taxon>Umbelopsidaceae</taxon>
        <taxon>Umbelopsis</taxon>
    </lineage>
</organism>
<evidence type="ECO:0000313" key="2">
    <source>
        <dbReference type="EMBL" id="KAG2176035.1"/>
    </source>
</evidence>
<dbReference type="OrthoDB" id="2285740at2759"/>
<feature type="compositionally biased region" description="Low complexity" evidence="1">
    <location>
        <begin position="206"/>
        <end position="222"/>
    </location>
</feature>
<reference evidence="2" key="1">
    <citation type="submission" date="2020-12" db="EMBL/GenBank/DDBJ databases">
        <title>Metabolic potential, ecology and presence of endohyphal bacteria is reflected in genomic diversity of Mucoromycotina.</title>
        <authorList>
            <person name="Muszewska A."/>
            <person name="Okrasinska A."/>
            <person name="Steczkiewicz K."/>
            <person name="Drgas O."/>
            <person name="Orlowska M."/>
            <person name="Perlinska-Lenart U."/>
            <person name="Aleksandrzak-Piekarczyk T."/>
            <person name="Szatraj K."/>
            <person name="Zielenkiewicz U."/>
            <person name="Pilsyk S."/>
            <person name="Malc E."/>
            <person name="Mieczkowski P."/>
            <person name="Kruszewska J.S."/>
            <person name="Biernat P."/>
            <person name="Pawlowska J."/>
        </authorList>
    </citation>
    <scope>NUCLEOTIDE SEQUENCE</scope>
    <source>
        <strain evidence="2">WA0000051536</strain>
    </source>
</reference>
<accession>A0A8H7PLP6</accession>
<protein>
    <submittedName>
        <fullName evidence="2">Uncharacterized protein</fullName>
    </submittedName>
</protein>
<feature type="compositionally biased region" description="Polar residues" evidence="1">
    <location>
        <begin position="122"/>
        <end position="136"/>
    </location>
</feature>
<feature type="compositionally biased region" description="Pro residues" evidence="1">
    <location>
        <begin position="586"/>
        <end position="598"/>
    </location>
</feature>
<feature type="compositionally biased region" description="Polar residues" evidence="1">
    <location>
        <begin position="422"/>
        <end position="438"/>
    </location>
</feature>
<evidence type="ECO:0000313" key="3">
    <source>
        <dbReference type="Proteomes" id="UP000612746"/>
    </source>
</evidence>
<feature type="compositionally biased region" description="Pro residues" evidence="1">
    <location>
        <begin position="140"/>
        <end position="154"/>
    </location>
</feature>
<feature type="compositionally biased region" description="Basic and acidic residues" evidence="1">
    <location>
        <begin position="30"/>
        <end position="43"/>
    </location>
</feature>
<feature type="compositionally biased region" description="Pro residues" evidence="1">
    <location>
        <begin position="63"/>
        <end position="74"/>
    </location>
</feature>
<name>A0A8H7PLP6_9FUNG</name>
<proteinExistence type="predicted"/>
<feature type="compositionally biased region" description="Pro residues" evidence="1">
    <location>
        <begin position="168"/>
        <end position="179"/>
    </location>
</feature>
<dbReference type="AlphaFoldDB" id="A0A8H7PLP6"/>
<evidence type="ECO:0000256" key="1">
    <source>
        <dbReference type="SAM" id="MobiDB-lite"/>
    </source>
</evidence>
<dbReference type="CDD" id="cd22249">
    <property type="entry name" value="UDM1_RNF168_RNF169-like"/>
    <property type="match status" value="1"/>
</dbReference>
<feature type="compositionally biased region" description="Polar residues" evidence="1">
    <location>
        <begin position="310"/>
        <end position="320"/>
    </location>
</feature>
<feature type="compositionally biased region" description="Polar residues" evidence="1">
    <location>
        <begin position="223"/>
        <end position="242"/>
    </location>
</feature>
<feature type="compositionally biased region" description="Basic and acidic residues" evidence="1">
    <location>
        <begin position="373"/>
        <end position="391"/>
    </location>
</feature>
<feature type="compositionally biased region" description="Polar residues" evidence="1">
    <location>
        <begin position="268"/>
        <end position="286"/>
    </location>
</feature>
<feature type="compositionally biased region" description="Polar residues" evidence="1">
    <location>
        <begin position="90"/>
        <end position="109"/>
    </location>
</feature>
<gene>
    <name evidence="2" type="ORF">INT44_000514</name>
</gene>
<keyword evidence="3" id="KW-1185">Reference proteome</keyword>
<feature type="compositionally biased region" description="Low complexity" evidence="1">
    <location>
        <begin position="568"/>
        <end position="585"/>
    </location>
</feature>
<feature type="compositionally biased region" description="Low complexity" evidence="1">
    <location>
        <begin position="50"/>
        <end position="62"/>
    </location>
</feature>
<feature type="compositionally biased region" description="Low complexity" evidence="1">
    <location>
        <begin position="247"/>
        <end position="267"/>
    </location>
</feature>
<comment type="caution">
    <text evidence="2">The sequence shown here is derived from an EMBL/GenBank/DDBJ whole genome shotgun (WGS) entry which is preliminary data.</text>
</comment>
<feature type="region of interest" description="Disordered" evidence="1">
    <location>
        <begin position="547"/>
        <end position="625"/>
    </location>
</feature>
<dbReference type="EMBL" id="JAEPRA010000014">
    <property type="protein sequence ID" value="KAG2176035.1"/>
    <property type="molecule type" value="Genomic_DNA"/>
</dbReference>
<dbReference type="Proteomes" id="UP000612746">
    <property type="component" value="Unassembled WGS sequence"/>
</dbReference>
<feature type="region of interest" description="Disordered" evidence="1">
    <location>
        <begin position="30"/>
        <end position="465"/>
    </location>
</feature>